<protein>
    <recommendedName>
        <fullName evidence="5 9">Trehalose-6-phosphate synthase</fullName>
        <ecNumber evidence="4 9">2.4.1.15</ecNumber>
    </recommendedName>
    <alternativeName>
        <fullName evidence="9">Osmoregulatory trehalose synthesis protein A</fullName>
    </alternativeName>
    <alternativeName>
        <fullName evidence="9">UDP-glucose-glucosephosphate glucosyltransferase</fullName>
    </alternativeName>
</protein>
<evidence type="ECO:0000256" key="4">
    <source>
        <dbReference type="ARBA" id="ARBA00012538"/>
    </source>
</evidence>
<dbReference type="InterPro" id="IPR001830">
    <property type="entry name" value="Glyco_trans_20"/>
</dbReference>
<comment type="subunit">
    <text evidence="3 9">Homotetramer.</text>
</comment>
<comment type="function">
    <text evidence="9">Probably involved in the osmoprotection via the biosynthesis of trehalose. Catalyzes the transfer of glucose from UDP-alpha-D-glucose (UDP-Glc) to D-glucose 6-phosphate (Glc-6-P) to form trehalose-6-phosphate. Acts with retention of the anomeric configuration of the UDP-sugar donor.</text>
</comment>
<comment type="pathway">
    <text evidence="1 9">Glycan biosynthesis; trehalose biosynthesis.</text>
</comment>
<keyword evidence="11" id="KW-1185">Reference proteome</keyword>
<dbReference type="PANTHER" id="PTHR10788">
    <property type="entry name" value="TREHALOSE-6-PHOSPHATE SYNTHASE"/>
    <property type="match status" value="1"/>
</dbReference>
<dbReference type="PANTHER" id="PTHR10788:SF106">
    <property type="entry name" value="BCDNA.GH08860"/>
    <property type="match status" value="1"/>
</dbReference>
<dbReference type="Proteomes" id="UP000243719">
    <property type="component" value="Unassembled WGS sequence"/>
</dbReference>
<evidence type="ECO:0000256" key="3">
    <source>
        <dbReference type="ARBA" id="ARBA00011881"/>
    </source>
</evidence>
<accession>A0A1H2PVU4</accession>
<dbReference type="EMBL" id="FNLO01000017">
    <property type="protein sequence ID" value="SDV51445.1"/>
    <property type="molecule type" value="Genomic_DNA"/>
</dbReference>
<evidence type="ECO:0000256" key="7">
    <source>
        <dbReference type="ARBA" id="ARBA00022679"/>
    </source>
</evidence>
<dbReference type="FunFam" id="3.40.50.2000:FF:000024">
    <property type="entry name" value="Trehalose-6-phosphate synthase"/>
    <property type="match status" value="1"/>
</dbReference>
<dbReference type="Gene3D" id="3.40.50.2000">
    <property type="entry name" value="Glycogen Phosphorylase B"/>
    <property type="match status" value="2"/>
</dbReference>
<organism evidence="10 11">
    <name type="scientific">Chitinasiproducens palmae</name>
    <dbReference type="NCBI Taxonomy" id="1770053"/>
    <lineage>
        <taxon>Bacteria</taxon>
        <taxon>Pseudomonadati</taxon>
        <taxon>Pseudomonadota</taxon>
        <taxon>Betaproteobacteria</taxon>
        <taxon>Burkholderiales</taxon>
        <taxon>Burkholderiaceae</taxon>
        <taxon>Chitinasiproducens</taxon>
    </lineage>
</organism>
<keyword evidence="6 9" id="KW-0328">Glycosyltransferase</keyword>
<dbReference type="OrthoDB" id="9815690at2"/>
<evidence type="ECO:0000256" key="6">
    <source>
        <dbReference type="ARBA" id="ARBA00022676"/>
    </source>
</evidence>
<evidence type="ECO:0000256" key="2">
    <source>
        <dbReference type="ARBA" id="ARBA00008799"/>
    </source>
</evidence>
<evidence type="ECO:0000313" key="10">
    <source>
        <dbReference type="EMBL" id="SDV51445.1"/>
    </source>
</evidence>
<evidence type="ECO:0000256" key="8">
    <source>
        <dbReference type="ARBA" id="ARBA00048039"/>
    </source>
</evidence>
<evidence type="ECO:0000256" key="9">
    <source>
        <dbReference type="RuleBase" id="RU362045"/>
    </source>
</evidence>
<dbReference type="RefSeq" id="WP_091913102.1">
    <property type="nucleotide sequence ID" value="NZ_FNLO01000017.1"/>
</dbReference>
<dbReference type="AlphaFoldDB" id="A0A1H2PVU4"/>
<gene>
    <name evidence="10" type="ORF">SAMN05216551_11750</name>
</gene>
<dbReference type="CDD" id="cd03788">
    <property type="entry name" value="GT20_TPS"/>
    <property type="match status" value="1"/>
</dbReference>
<dbReference type="GO" id="GO:0003825">
    <property type="term" value="F:alpha,alpha-trehalose-phosphate synthase (UDP-forming) activity"/>
    <property type="evidence" value="ECO:0007669"/>
    <property type="project" value="UniProtKB-UniRule"/>
</dbReference>
<evidence type="ECO:0000256" key="1">
    <source>
        <dbReference type="ARBA" id="ARBA00005199"/>
    </source>
</evidence>
<comment type="similarity">
    <text evidence="2 9">Belongs to the glycosyltransferase 20 family.</text>
</comment>
<dbReference type="GO" id="GO:0005992">
    <property type="term" value="P:trehalose biosynthetic process"/>
    <property type="evidence" value="ECO:0007669"/>
    <property type="project" value="UniProtKB-UniRule"/>
</dbReference>
<dbReference type="SUPFAM" id="SSF53756">
    <property type="entry name" value="UDP-Glycosyltransferase/glycogen phosphorylase"/>
    <property type="match status" value="1"/>
</dbReference>
<comment type="catalytic activity">
    <reaction evidence="8 9">
        <text>D-glucose 6-phosphate + UDP-alpha-D-glucose = alpha,alpha-trehalose 6-phosphate + UDP + H(+)</text>
        <dbReference type="Rhea" id="RHEA:18889"/>
        <dbReference type="ChEBI" id="CHEBI:15378"/>
        <dbReference type="ChEBI" id="CHEBI:58223"/>
        <dbReference type="ChEBI" id="CHEBI:58429"/>
        <dbReference type="ChEBI" id="CHEBI:58885"/>
        <dbReference type="ChEBI" id="CHEBI:61548"/>
        <dbReference type="EC" id="2.4.1.15"/>
    </reaction>
</comment>
<evidence type="ECO:0000256" key="5">
    <source>
        <dbReference type="ARBA" id="ARBA00018539"/>
    </source>
</evidence>
<reference evidence="11" key="1">
    <citation type="submission" date="2016-09" db="EMBL/GenBank/DDBJ databases">
        <authorList>
            <person name="Varghese N."/>
            <person name="Submissions S."/>
        </authorList>
    </citation>
    <scope>NUCLEOTIDE SEQUENCE [LARGE SCALE GENOMIC DNA]</scope>
    <source>
        <strain evidence="11">JS23</strain>
    </source>
</reference>
<dbReference type="NCBIfam" id="TIGR02400">
    <property type="entry name" value="trehalose_OtsA"/>
    <property type="match status" value="1"/>
</dbReference>
<dbReference type="EC" id="2.4.1.15" evidence="4 9"/>
<keyword evidence="7 9" id="KW-0808">Transferase</keyword>
<sequence>MSRLVVVSNRVATPTESKGSSGGLAVGVFGALKDMGGVWFGWSGDTVTEGASHRPPHIVQEGNVTFATVDLSRRDYDQYYKGFSNGTLWPVFHYRNDLAHFDRHEYAGYRRVNAWLARQLLPLLKPDDVIWVHDYHLIPFAEELRLAGVKNRIGYFLHIPFPAPQVILNVPVHEELLKSLSCYDVVGFQTDEDEQAFQDYIVRHAHGVAKGRDVQAYGRKLRTGVYRIGVFPDEIADQAARYAKRKEVRELRTSVENRKLVMSVDRLDYSKGIVERFKAFEQLLESSPDLQNQVSLVQIAPPTRSDVATYQQIRRTLEYEAGRINGRFSGLNYTPIRYLNRRYDRWVLMSLFRLAQVGFVTPLRDGMNLVAKEYVAAQDPDDPGVLVLSRFAGAAAELDAALIVNPHDIAGMAEALIRGLKMPLDERRERHQSMLAALRTNDLGVWRDTFLRDLKASA</sequence>
<proteinExistence type="inferred from homology"/>
<evidence type="ECO:0000313" key="11">
    <source>
        <dbReference type="Proteomes" id="UP000243719"/>
    </source>
</evidence>
<dbReference type="InterPro" id="IPR012766">
    <property type="entry name" value="Trehalose_OtsA"/>
</dbReference>
<dbReference type="STRING" id="1770053.SAMN05216551_11750"/>
<name>A0A1H2PVU4_9BURK</name>
<dbReference type="Pfam" id="PF00982">
    <property type="entry name" value="Glyco_transf_20"/>
    <property type="match status" value="1"/>
</dbReference>
<dbReference type="UniPathway" id="UPA00299"/>